<reference evidence="2 3" key="1">
    <citation type="journal article" date="2020" name="IScience">
        <title>Genome Sequencing of the Endangered Kingdonia uniflora (Circaeasteraceae, Ranunculales) Reveals Potential Mechanisms of Evolutionary Specialization.</title>
        <authorList>
            <person name="Sun Y."/>
            <person name="Deng T."/>
            <person name="Zhang A."/>
            <person name="Moore M.J."/>
            <person name="Landis J.B."/>
            <person name="Lin N."/>
            <person name="Zhang H."/>
            <person name="Zhang X."/>
            <person name="Huang J."/>
            <person name="Zhang X."/>
            <person name="Sun H."/>
            <person name="Wang H."/>
        </authorList>
    </citation>
    <scope>NUCLEOTIDE SEQUENCE [LARGE SCALE GENOMIC DNA]</scope>
    <source>
        <strain evidence="2">TB1705</strain>
        <tissue evidence="2">Leaf</tissue>
    </source>
</reference>
<dbReference type="AlphaFoldDB" id="A0A7J7LP43"/>
<proteinExistence type="predicted"/>
<keyword evidence="3" id="KW-1185">Reference proteome</keyword>
<evidence type="ECO:0000313" key="3">
    <source>
        <dbReference type="Proteomes" id="UP000541444"/>
    </source>
</evidence>
<sequence>VSVWSRESVGRVYQEEGVGEFSPYKILLLVSCLLGLPATTPLSITKFDYSYIIIMKVGSEILRGLLYHPPAEDSTSSEQPNNGDVVNDISPSTSHGQRSRQRRRTRVVSGRPKFIRNSYNFFFSHRLIVICIRSLKPRSR</sequence>
<evidence type="ECO:0000256" key="1">
    <source>
        <dbReference type="SAM" id="MobiDB-lite"/>
    </source>
</evidence>
<comment type="caution">
    <text evidence="2">The sequence shown here is derived from an EMBL/GenBank/DDBJ whole genome shotgun (WGS) entry which is preliminary data.</text>
</comment>
<gene>
    <name evidence="2" type="ORF">GIB67_024566</name>
</gene>
<feature type="compositionally biased region" description="Basic residues" evidence="1">
    <location>
        <begin position="97"/>
        <end position="106"/>
    </location>
</feature>
<organism evidence="2 3">
    <name type="scientific">Kingdonia uniflora</name>
    <dbReference type="NCBI Taxonomy" id="39325"/>
    <lineage>
        <taxon>Eukaryota</taxon>
        <taxon>Viridiplantae</taxon>
        <taxon>Streptophyta</taxon>
        <taxon>Embryophyta</taxon>
        <taxon>Tracheophyta</taxon>
        <taxon>Spermatophyta</taxon>
        <taxon>Magnoliopsida</taxon>
        <taxon>Ranunculales</taxon>
        <taxon>Circaeasteraceae</taxon>
        <taxon>Kingdonia</taxon>
    </lineage>
</organism>
<dbReference type="Proteomes" id="UP000541444">
    <property type="component" value="Unassembled WGS sequence"/>
</dbReference>
<evidence type="ECO:0000313" key="2">
    <source>
        <dbReference type="EMBL" id="KAF6144339.1"/>
    </source>
</evidence>
<feature type="non-terminal residue" evidence="2">
    <location>
        <position position="1"/>
    </location>
</feature>
<protein>
    <submittedName>
        <fullName evidence="2">Uncharacterized protein</fullName>
    </submittedName>
</protein>
<feature type="region of interest" description="Disordered" evidence="1">
    <location>
        <begin position="72"/>
        <end position="108"/>
    </location>
</feature>
<name>A0A7J7LP43_9MAGN</name>
<dbReference type="EMBL" id="JACGCM010002131">
    <property type="protein sequence ID" value="KAF6144339.1"/>
    <property type="molecule type" value="Genomic_DNA"/>
</dbReference>
<accession>A0A7J7LP43</accession>
<feature type="compositionally biased region" description="Polar residues" evidence="1">
    <location>
        <begin position="73"/>
        <end position="84"/>
    </location>
</feature>